<evidence type="ECO:0000313" key="3">
    <source>
        <dbReference type="Proteomes" id="UP001190700"/>
    </source>
</evidence>
<keyword evidence="3" id="KW-1185">Reference proteome</keyword>
<sequence>MNKATQDADELPTQENLDDDADMTNHEDEELVTTNAARAVAATLAPGQIERNGKAIATSNTVVNANADVTAAIDDAKAPDEEIVTLNAAGATVTTLAPGQFERNGKTDSELKRKRDSEMMDCELQERKRQQQRLDEEHDMKMQERRLQLQQIELQMQERSEEHKTKMQERSEEHKNKMQERSEEHKNNMHERKITFERDLKIKHSLDIKSMLESCLDLPGLSEAERGVYRAHIHNMVTNLVKLATGVEASTAVPAIAAPPPAPAVNVTVNNSPTNTNAPNVTTNNTNTNENEVTPAANADGAREVTPEERRWLELWPKRGTLENADLAISDFFMDPNESEHARYSDLLRSKPGIVNTFGRRLAKSWRNTHGMQDIPEQLGTVQNVQTGFHAPNCKRYFEADRPLMRSVAAGLLR</sequence>
<feature type="region of interest" description="Disordered" evidence="1">
    <location>
        <begin position="274"/>
        <end position="305"/>
    </location>
</feature>
<feature type="compositionally biased region" description="Basic and acidic residues" evidence="1">
    <location>
        <begin position="103"/>
        <end position="136"/>
    </location>
</feature>
<name>A0AAE0BG57_9CHLO</name>
<feature type="compositionally biased region" description="Low complexity" evidence="1">
    <location>
        <begin position="274"/>
        <end position="299"/>
    </location>
</feature>
<feature type="compositionally biased region" description="Acidic residues" evidence="1">
    <location>
        <begin position="7"/>
        <end position="28"/>
    </location>
</feature>
<reference evidence="2 3" key="1">
    <citation type="journal article" date="2015" name="Genome Biol. Evol.">
        <title>Comparative Genomics of a Bacterivorous Green Alga Reveals Evolutionary Causalities and Consequences of Phago-Mixotrophic Mode of Nutrition.</title>
        <authorList>
            <person name="Burns J.A."/>
            <person name="Paasch A."/>
            <person name="Narechania A."/>
            <person name="Kim E."/>
        </authorList>
    </citation>
    <scope>NUCLEOTIDE SEQUENCE [LARGE SCALE GENOMIC DNA]</scope>
    <source>
        <strain evidence="2 3">PLY_AMNH</strain>
    </source>
</reference>
<organism evidence="2 3">
    <name type="scientific">Cymbomonas tetramitiformis</name>
    <dbReference type="NCBI Taxonomy" id="36881"/>
    <lineage>
        <taxon>Eukaryota</taxon>
        <taxon>Viridiplantae</taxon>
        <taxon>Chlorophyta</taxon>
        <taxon>Pyramimonadophyceae</taxon>
        <taxon>Pyramimonadales</taxon>
        <taxon>Pyramimonadaceae</taxon>
        <taxon>Cymbomonas</taxon>
    </lineage>
</organism>
<protein>
    <submittedName>
        <fullName evidence="2">Uncharacterized protein</fullName>
    </submittedName>
</protein>
<dbReference type="AlphaFoldDB" id="A0AAE0BG57"/>
<dbReference type="Proteomes" id="UP001190700">
    <property type="component" value="Unassembled WGS sequence"/>
</dbReference>
<feature type="region of interest" description="Disordered" evidence="1">
    <location>
        <begin position="100"/>
        <end position="136"/>
    </location>
</feature>
<comment type="caution">
    <text evidence="2">The sequence shown here is derived from an EMBL/GenBank/DDBJ whole genome shotgun (WGS) entry which is preliminary data.</text>
</comment>
<dbReference type="EMBL" id="LGRX02035171">
    <property type="protein sequence ID" value="KAK3236036.1"/>
    <property type="molecule type" value="Genomic_DNA"/>
</dbReference>
<feature type="region of interest" description="Disordered" evidence="1">
    <location>
        <begin position="1"/>
        <end position="28"/>
    </location>
</feature>
<proteinExistence type="predicted"/>
<evidence type="ECO:0000313" key="2">
    <source>
        <dbReference type="EMBL" id="KAK3236036.1"/>
    </source>
</evidence>
<accession>A0AAE0BG57</accession>
<feature type="region of interest" description="Disordered" evidence="1">
    <location>
        <begin position="157"/>
        <end position="187"/>
    </location>
</feature>
<gene>
    <name evidence="2" type="ORF">CYMTET_53804</name>
</gene>
<evidence type="ECO:0000256" key="1">
    <source>
        <dbReference type="SAM" id="MobiDB-lite"/>
    </source>
</evidence>